<proteinExistence type="predicted"/>
<feature type="transmembrane region" description="Helical" evidence="1">
    <location>
        <begin position="67"/>
        <end position="86"/>
    </location>
</feature>
<keyword evidence="1" id="KW-0812">Transmembrane</keyword>
<dbReference type="PANTHER" id="PTHR30007:SF0">
    <property type="entry name" value="TRANSPOSASE"/>
    <property type="match status" value="1"/>
</dbReference>
<feature type="domain" description="Transposase IS4-like" evidence="2">
    <location>
        <begin position="14"/>
        <end position="137"/>
    </location>
</feature>
<protein>
    <recommendedName>
        <fullName evidence="2">Transposase IS4-like domain-containing protein</fullName>
    </recommendedName>
</protein>
<name>A0ABP6SLJ0_9ACTN</name>
<dbReference type="EMBL" id="BAAAYL010000001">
    <property type="protein sequence ID" value="GAA3379616.1"/>
    <property type="molecule type" value="Genomic_DNA"/>
</dbReference>
<reference evidence="4" key="1">
    <citation type="journal article" date="2019" name="Int. J. Syst. Evol. Microbiol.">
        <title>The Global Catalogue of Microorganisms (GCM) 10K type strain sequencing project: providing services to taxonomists for standard genome sequencing and annotation.</title>
        <authorList>
            <consortium name="The Broad Institute Genomics Platform"/>
            <consortium name="The Broad Institute Genome Sequencing Center for Infectious Disease"/>
            <person name="Wu L."/>
            <person name="Ma J."/>
        </authorList>
    </citation>
    <scope>NUCLEOTIDE SEQUENCE [LARGE SCALE GENOMIC DNA]</scope>
    <source>
        <strain evidence="4">JCM 9651</strain>
    </source>
</reference>
<comment type="caution">
    <text evidence="3">The sequence shown here is derived from an EMBL/GenBank/DDBJ whole genome shotgun (WGS) entry which is preliminary data.</text>
</comment>
<dbReference type="Pfam" id="PF01609">
    <property type="entry name" value="DDE_Tnp_1"/>
    <property type="match status" value="1"/>
</dbReference>
<evidence type="ECO:0000256" key="1">
    <source>
        <dbReference type="SAM" id="Phobius"/>
    </source>
</evidence>
<accession>A0ABP6SLJ0</accession>
<dbReference type="Proteomes" id="UP001499990">
    <property type="component" value="Unassembled WGS sequence"/>
</dbReference>
<dbReference type="PANTHER" id="PTHR30007">
    <property type="entry name" value="PHP DOMAIN PROTEIN"/>
    <property type="match status" value="1"/>
</dbReference>
<evidence type="ECO:0000259" key="2">
    <source>
        <dbReference type="Pfam" id="PF01609"/>
    </source>
</evidence>
<dbReference type="InterPro" id="IPR002559">
    <property type="entry name" value="Transposase_11"/>
</dbReference>
<keyword evidence="1" id="KW-0472">Membrane</keyword>
<sequence>MKFATSNSLSRSGHTRKRHIATDTLGFLLTVIVTAASVSDRDAGRDLLKALRERHRHIRLVWADSGYTGWLVSFAHAALALALTVVKRSDDTTGFTVLPRRWCVERTFAWLIRSRRLARDYETRTDSAQALTWWAASITATRRLARGGAPTSCRLSPATPAAA</sequence>
<gene>
    <name evidence="3" type="ORF">GCM10020367_63890</name>
</gene>
<evidence type="ECO:0000313" key="4">
    <source>
        <dbReference type="Proteomes" id="UP001499990"/>
    </source>
</evidence>
<keyword evidence="4" id="KW-1185">Reference proteome</keyword>
<keyword evidence="1" id="KW-1133">Transmembrane helix</keyword>
<organism evidence="3 4">
    <name type="scientific">Streptomyces sannanensis</name>
    <dbReference type="NCBI Taxonomy" id="285536"/>
    <lineage>
        <taxon>Bacteria</taxon>
        <taxon>Bacillati</taxon>
        <taxon>Actinomycetota</taxon>
        <taxon>Actinomycetes</taxon>
        <taxon>Kitasatosporales</taxon>
        <taxon>Streptomycetaceae</taxon>
        <taxon>Streptomyces</taxon>
    </lineage>
</organism>
<evidence type="ECO:0000313" key="3">
    <source>
        <dbReference type="EMBL" id="GAA3379616.1"/>
    </source>
</evidence>
<feature type="transmembrane region" description="Helical" evidence="1">
    <location>
        <begin position="20"/>
        <end position="38"/>
    </location>
</feature>
<dbReference type="RefSeq" id="WP_345044156.1">
    <property type="nucleotide sequence ID" value="NZ_BAAAYL010000001.1"/>
</dbReference>